<dbReference type="SMART" id="SM00054">
    <property type="entry name" value="EFh"/>
    <property type="match status" value="2"/>
</dbReference>
<reference evidence="4" key="1">
    <citation type="submission" date="2023-08" db="EMBL/GenBank/DDBJ databases">
        <authorList>
            <person name="Chen Y."/>
            <person name="Shah S."/>
            <person name="Dougan E. K."/>
            <person name="Thang M."/>
            <person name="Chan C."/>
        </authorList>
    </citation>
    <scope>NUCLEOTIDE SEQUENCE</scope>
</reference>
<gene>
    <name evidence="4" type="ORF">EVOR1521_LOCUS9196</name>
</gene>
<feature type="domain" description="EF-hand" evidence="3">
    <location>
        <begin position="927"/>
        <end position="962"/>
    </location>
</feature>
<dbReference type="PROSITE" id="PS00018">
    <property type="entry name" value="EF_HAND_1"/>
    <property type="match status" value="2"/>
</dbReference>
<proteinExistence type="predicted"/>
<dbReference type="InterPro" id="IPR002048">
    <property type="entry name" value="EF_hand_dom"/>
</dbReference>
<dbReference type="Proteomes" id="UP001178507">
    <property type="component" value="Unassembled WGS sequence"/>
</dbReference>
<sequence>MRLKSDLKMDSEDQHWLQLMPLSGVMWRETELWGDIALELRRPDSAARCIHESCSFCRERPKTETARLSPSTPEDVRLTPLPMVSPYAGPLCSRRRRSARSQREYCKRREKAYGAGDISLTRSTVEMQMPAFRVLREDVVRLDEAKHTAAELLQSQNRKREAAKFASRPGTRFGTERGGRRGGRSPASGRSSPRARRRRAKLSASSASSEDDRTSEDVQAILRFRERRHSALCERPPAAPEEKDRRVDLKPTVSVSFADRSSSAHEEPRPWSPSKPASVENDLTTRGRRLIHRQKQKLALDRSVIRADRRAHKAAANVLREMARQALLKEGERIAELVREKDEQMVLTDFDRYDEDGDGLLQLTEIRGVLADAGLLPSSDEEKAGVRRTVVNMVMKVEDGETDEEKELTEALGNPALVQQRQEELARSVGLVKEQLPELLQRIRKRLRVARQKLHFAHFTQCDAQDEGELEVQDILKLLEDLRALPETEEARSDFARWLLSTVKGKEQKPAPSASQAPPAPAPPVPAVPAVGEKQRSHKRASTLTVAKAKRLARSGSKSPSWSEDMDEVVHTPRSVSIDPRAYGEKTEAEKRSGSKELFMEDVALEDLPRMLTEVRFDKFEFEVMVDFLHEAHGRLAASRQLQIAEDFGLSRGLFQEFRKELETMRDLFYSFDDTRSGVLKKVEVWVALSNLGLLPATDQNKMIMLVMINVACDGIQSPLCARFRSSVPRKSARWQGTRGALKALLQSSEFLTLASQCGPLDEGCMDFPGFLQLVQTVRQMQSRSLREELAPLFERMLRRRKKSVNFGCDAVGMPEVSQALEVLQLGPKHREDQTKIFEFLNEVNEFGFKPLTLDFEAFVRFVRQAKEWEATRTRVDDREYGKGLGLKDGMVDEYRVIFDVIDSSGGGDLDLIGVKRACGLLGLKSLTFDELKELFETLDIDKSGTISFLEFLHMTLLVNPGKQRFRAPANGRPFAPFDLRLLGHT</sequence>
<dbReference type="PROSITE" id="PS50222">
    <property type="entry name" value="EF_HAND_2"/>
    <property type="match status" value="2"/>
</dbReference>
<feature type="region of interest" description="Disordered" evidence="2">
    <location>
        <begin position="151"/>
        <end position="217"/>
    </location>
</feature>
<dbReference type="SUPFAM" id="SSF47473">
    <property type="entry name" value="EF-hand"/>
    <property type="match status" value="1"/>
</dbReference>
<feature type="region of interest" description="Disordered" evidence="2">
    <location>
        <begin position="229"/>
        <end position="282"/>
    </location>
</feature>
<organism evidence="4 5">
    <name type="scientific">Effrenium voratum</name>
    <dbReference type="NCBI Taxonomy" id="2562239"/>
    <lineage>
        <taxon>Eukaryota</taxon>
        <taxon>Sar</taxon>
        <taxon>Alveolata</taxon>
        <taxon>Dinophyceae</taxon>
        <taxon>Suessiales</taxon>
        <taxon>Symbiodiniaceae</taxon>
        <taxon>Effrenium</taxon>
    </lineage>
</organism>
<dbReference type="Gene3D" id="1.10.238.10">
    <property type="entry name" value="EF-hand"/>
    <property type="match status" value="1"/>
</dbReference>
<keyword evidence="5" id="KW-1185">Reference proteome</keyword>
<evidence type="ECO:0000259" key="3">
    <source>
        <dbReference type="PROSITE" id="PS50222"/>
    </source>
</evidence>
<evidence type="ECO:0000256" key="1">
    <source>
        <dbReference type="ARBA" id="ARBA00022837"/>
    </source>
</evidence>
<feature type="domain" description="EF-hand" evidence="3">
    <location>
        <begin position="341"/>
        <end position="376"/>
    </location>
</feature>
<accession>A0AA36MWN1</accession>
<dbReference type="EMBL" id="CAUJNA010000818">
    <property type="protein sequence ID" value="CAJ1381543.1"/>
    <property type="molecule type" value="Genomic_DNA"/>
</dbReference>
<dbReference type="CDD" id="cd00051">
    <property type="entry name" value="EFh"/>
    <property type="match status" value="1"/>
</dbReference>
<dbReference type="AlphaFoldDB" id="A0AA36MWN1"/>
<name>A0AA36MWN1_9DINO</name>
<dbReference type="Pfam" id="PF13202">
    <property type="entry name" value="EF-hand_5"/>
    <property type="match status" value="1"/>
</dbReference>
<keyword evidence="1" id="KW-0106">Calcium</keyword>
<feature type="compositionally biased region" description="Basic and acidic residues" evidence="2">
    <location>
        <begin position="240"/>
        <end position="249"/>
    </location>
</feature>
<evidence type="ECO:0000256" key="2">
    <source>
        <dbReference type="SAM" id="MobiDB-lite"/>
    </source>
</evidence>
<dbReference type="GO" id="GO:0005509">
    <property type="term" value="F:calcium ion binding"/>
    <property type="evidence" value="ECO:0007669"/>
    <property type="project" value="InterPro"/>
</dbReference>
<dbReference type="InterPro" id="IPR011992">
    <property type="entry name" value="EF-hand-dom_pair"/>
</dbReference>
<feature type="compositionally biased region" description="Pro residues" evidence="2">
    <location>
        <begin position="518"/>
        <end position="527"/>
    </location>
</feature>
<comment type="caution">
    <text evidence="4">The sequence shown here is derived from an EMBL/GenBank/DDBJ whole genome shotgun (WGS) entry which is preliminary data.</text>
</comment>
<feature type="region of interest" description="Disordered" evidence="2">
    <location>
        <begin position="506"/>
        <end position="569"/>
    </location>
</feature>
<dbReference type="InterPro" id="IPR018247">
    <property type="entry name" value="EF_Hand_1_Ca_BS"/>
</dbReference>
<protein>
    <recommendedName>
        <fullName evidence="3">EF-hand domain-containing protein</fullName>
    </recommendedName>
</protein>
<evidence type="ECO:0000313" key="4">
    <source>
        <dbReference type="EMBL" id="CAJ1381543.1"/>
    </source>
</evidence>
<evidence type="ECO:0000313" key="5">
    <source>
        <dbReference type="Proteomes" id="UP001178507"/>
    </source>
</evidence>